<protein>
    <submittedName>
        <fullName evidence="6">Sorbosone dehydrogenase</fullName>
    </submittedName>
</protein>
<evidence type="ECO:0000256" key="3">
    <source>
        <dbReference type="PROSITE-ProRule" id="PRU10007"/>
    </source>
</evidence>
<proteinExistence type="inferred from homology"/>
<gene>
    <name evidence="6" type="ORF">A8E72_19370</name>
</gene>
<name>A0A1V2W1V4_9BURK</name>
<dbReference type="InterPro" id="IPR016163">
    <property type="entry name" value="Ald_DH_C"/>
</dbReference>
<dbReference type="Gene3D" id="3.40.309.10">
    <property type="entry name" value="Aldehyde Dehydrogenase, Chain A, domain 2"/>
    <property type="match status" value="1"/>
</dbReference>
<dbReference type="Pfam" id="PF00171">
    <property type="entry name" value="Aldedh"/>
    <property type="match status" value="1"/>
</dbReference>
<dbReference type="InterPro" id="IPR016162">
    <property type="entry name" value="Ald_DH_N"/>
</dbReference>
<dbReference type="FunFam" id="3.40.309.10:FF:000012">
    <property type="entry name" value="Betaine aldehyde dehydrogenase"/>
    <property type="match status" value="1"/>
</dbReference>
<dbReference type="OrthoDB" id="6187633at2"/>
<dbReference type="EMBL" id="MUTJ01000057">
    <property type="protein sequence ID" value="ONU83960.1"/>
    <property type="molecule type" value="Genomic_DNA"/>
</dbReference>
<dbReference type="GO" id="GO:0016620">
    <property type="term" value="F:oxidoreductase activity, acting on the aldehyde or oxo group of donors, NAD or NADP as acceptor"/>
    <property type="evidence" value="ECO:0007669"/>
    <property type="project" value="InterPro"/>
</dbReference>
<dbReference type="SUPFAM" id="SSF53720">
    <property type="entry name" value="ALDH-like"/>
    <property type="match status" value="1"/>
</dbReference>
<dbReference type="FunFam" id="3.40.605.10:FF:000026">
    <property type="entry name" value="Aldehyde dehydrogenase, putative"/>
    <property type="match status" value="1"/>
</dbReference>
<dbReference type="PROSITE" id="PS00687">
    <property type="entry name" value="ALDEHYDE_DEHYDR_GLU"/>
    <property type="match status" value="1"/>
</dbReference>
<evidence type="ECO:0000256" key="1">
    <source>
        <dbReference type="ARBA" id="ARBA00009986"/>
    </source>
</evidence>
<evidence type="ECO:0000313" key="6">
    <source>
        <dbReference type="EMBL" id="ONU83960.1"/>
    </source>
</evidence>
<dbReference type="Proteomes" id="UP000188543">
    <property type="component" value="Unassembled WGS sequence"/>
</dbReference>
<dbReference type="RefSeq" id="WP_059708481.1">
    <property type="nucleotide sequence ID" value="NZ_CADETK010000030.1"/>
</dbReference>
<keyword evidence="2 4" id="KW-0560">Oxidoreductase</keyword>
<dbReference type="PANTHER" id="PTHR11699">
    <property type="entry name" value="ALDEHYDE DEHYDROGENASE-RELATED"/>
    <property type="match status" value="1"/>
</dbReference>
<comment type="similarity">
    <text evidence="1 4">Belongs to the aldehyde dehydrogenase family.</text>
</comment>
<dbReference type="InterPro" id="IPR015590">
    <property type="entry name" value="Aldehyde_DH_dom"/>
</dbReference>
<organism evidence="6 7">
    <name type="scientific">Burkholderia cenocepacia</name>
    <dbReference type="NCBI Taxonomy" id="95486"/>
    <lineage>
        <taxon>Bacteria</taxon>
        <taxon>Pseudomonadati</taxon>
        <taxon>Pseudomonadota</taxon>
        <taxon>Betaproteobacteria</taxon>
        <taxon>Burkholderiales</taxon>
        <taxon>Burkholderiaceae</taxon>
        <taxon>Burkholderia</taxon>
        <taxon>Burkholderia cepacia complex</taxon>
    </lineage>
</organism>
<comment type="caution">
    <text evidence="6">The sequence shown here is derived from an EMBL/GenBank/DDBJ whole genome shotgun (WGS) entry which is preliminary data.</text>
</comment>
<dbReference type="Gene3D" id="3.40.605.10">
    <property type="entry name" value="Aldehyde Dehydrogenase, Chain A, domain 1"/>
    <property type="match status" value="1"/>
</dbReference>
<evidence type="ECO:0000256" key="4">
    <source>
        <dbReference type="RuleBase" id="RU003345"/>
    </source>
</evidence>
<sequence length="497" mass="52712">MTRRYDLWIDGQWQAASTPESVARYSPAHGDKLAEYAAGSTADLDRAVGAARARFDDQSWSRLPGATRAALLNAWAALIERDAEKLARIEAEEVGKPIRFARAEVAASVDLTRYAASLAWQLGGDAFSNLGADKLGLVTREARGVVGMIVPWNFPLVTLFQKLPFALAAGCTTVIKPSELTSGTALEVAALAKEAGIPAGVINVVTGTGPIVGEAMSKHPGVDMVSFTGSTVVGKQIARNAAETIKHVALELGGKAANVVFADADLDAALDGVLLGTILNQGEECVAGTRLLIEESVADAFVSKLVERAKRVVVGLPLDDRSDIGALIHEQHLNKVLDYIRIGKEEGATLAVGGERVTANGLDKGFFVGTTIFTGVTPEMRIFREEIFGPVLTVTTFKDADEAVRLANDTNYGLGNGLWTKDIDKAITVSQQLRSGTVFVNTYLESAPQMPFGGFKESGVGRENGLDGLLEYTEVKSTFIKLGKRTPALPATVVDAG</sequence>
<dbReference type="InterPro" id="IPR016161">
    <property type="entry name" value="Ald_DH/histidinol_DH"/>
</dbReference>
<feature type="active site" evidence="3">
    <location>
        <position position="251"/>
    </location>
</feature>
<feature type="domain" description="Aldehyde dehydrogenase" evidence="5">
    <location>
        <begin position="13"/>
        <end position="477"/>
    </location>
</feature>
<evidence type="ECO:0000256" key="2">
    <source>
        <dbReference type="ARBA" id="ARBA00023002"/>
    </source>
</evidence>
<evidence type="ECO:0000313" key="7">
    <source>
        <dbReference type="Proteomes" id="UP000188543"/>
    </source>
</evidence>
<dbReference type="AlphaFoldDB" id="A0A1V2W1V4"/>
<dbReference type="InterPro" id="IPR029510">
    <property type="entry name" value="Ald_DH_CS_GLU"/>
</dbReference>
<dbReference type="FunFam" id="3.40.605.10:FF:000007">
    <property type="entry name" value="NAD/NADP-dependent betaine aldehyde dehydrogenase"/>
    <property type="match status" value="1"/>
</dbReference>
<reference evidence="6 7" key="1">
    <citation type="submission" date="2016-08" db="EMBL/GenBank/DDBJ databases">
        <authorList>
            <person name="Seilhamer J.J."/>
        </authorList>
    </citation>
    <scope>NUCLEOTIDE SEQUENCE [LARGE SCALE GENOMIC DNA]</scope>
    <source>
        <strain evidence="6 7">VC14762</strain>
    </source>
</reference>
<accession>A0A1V2W1V4</accession>
<evidence type="ECO:0000259" key="5">
    <source>
        <dbReference type="Pfam" id="PF00171"/>
    </source>
</evidence>